<dbReference type="EC" id="2.7.13.3" evidence="2"/>
<dbReference type="Pfam" id="PF07730">
    <property type="entry name" value="HisKA_3"/>
    <property type="match status" value="1"/>
</dbReference>
<evidence type="ECO:0000256" key="10">
    <source>
        <dbReference type="SAM" id="Phobius"/>
    </source>
</evidence>
<sequence length="447" mass="46328">MVLVRRFAWAMLGAAIGLAVVLVVFYVLRTALVGTLFAADRGYARDVLVGAVSLVVAFALGLVPGARELESTAARSLLRHDGDLVIPGTATWTHRVRTAAWVAFHLLAGLVVAFCLFGLVPATVVIGLEAALGQSIGSPVPVAQGAAGRSVVVLGCAVAAIILFAAAWPVGALAERLVGRFLGPTAADRLEVALARQRKEAEHTLLARELHDGIGHALTVVSVQAAAGRRVATTRPEQAAAALAAIEEVSRGALAELDALLGVLRDDRSPSPAGGVADVVEQHRRSGLDVAADVDLPPTLPPLLHRTVVRIVTEGLTNARRHGAPGEVRVAVRPTEDEVIVQVSNAVAPGSGPRDGRGGGRGLAGIRERVSLFGGDVEAGVVPRGDGSGDDAGRWLLSVRLPRLTEPAPGAEGARTPRDVRARRSRSGDATTRGARAAGRPEEERNG</sequence>
<dbReference type="GO" id="GO:0000155">
    <property type="term" value="F:phosphorelay sensor kinase activity"/>
    <property type="evidence" value="ECO:0007669"/>
    <property type="project" value="InterPro"/>
</dbReference>
<keyword evidence="7" id="KW-0067">ATP-binding</keyword>
<organism evidence="12 13">
    <name type="scientific">Myceligenerans xiligouense</name>
    <dbReference type="NCBI Taxonomy" id="253184"/>
    <lineage>
        <taxon>Bacteria</taxon>
        <taxon>Bacillati</taxon>
        <taxon>Actinomycetota</taxon>
        <taxon>Actinomycetes</taxon>
        <taxon>Micrococcales</taxon>
        <taxon>Promicromonosporaceae</taxon>
        <taxon>Myceligenerans</taxon>
    </lineage>
</organism>
<evidence type="ECO:0000256" key="5">
    <source>
        <dbReference type="ARBA" id="ARBA00022741"/>
    </source>
</evidence>
<dbReference type="Gene3D" id="1.20.5.1930">
    <property type="match status" value="1"/>
</dbReference>
<proteinExistence type="predicted"/>
<evidence type="ECO:0000256" key="8">
    <source>
        <dbReference type="ARBA" id="ARBA00023012"/>
    </source>
</evidence>
<dbReference type="InterPro" id="IPR036890">
    <property type="entry name" value="HATPase_C_sf"/>
</dbReference>
<evidence type="ECO:0000256" key="6">
    <source>
        <dbReference type="ARBA" id="ARBA00022777"/>
    </source>
</evidence>
<evidence type="ECO:0000256" key="1">
    <source>
        <dbReference type="ARBA" id="ARBA00000085"/>
    </source>
</evidence>
<evidence type="ECO:0000313" key="13">
    <source>
        <dbReference type="Proteomes" id="UP000280501"/>
    </source>
</evidence>
<comment type="catalytic activity">
    <reaction evidence="1">
        <text>ATP + protein L-histidine = ADP + protein N-phospho-L-histidine.</text>
        <dbReference type="EC" id="2.7.13.3"/>
    </reaction>
</comment>
<feature type="transmembrane region" description="Helical" evidence="10">
    <location>
        <begin position="48"/>
        <end position="66"/>
    </location>
</feature>
<dbReference type="AlphaFoldDB" id="A0A3N4YQB1"/>
<keyword evidence="5" id="KW-0547">Nucleotide-binding</keyword>
<feature type="transmembrane region" description="Helical" evidence="10">
    <location>
        <begin position="146"/>
        <end position="170"/>
    </location>
</feature>
<feature type="domain" description="Signal transduction histidine kinase subgroup 3 dimerisation and phosphoacceptor" evidence="11">
    <location>
        <begin position="204"/>
        <end position="267"/>
    </location>
</feature>
<keyword evidence="4" id="KW-0808">Transferase</keyword>
<keyword evidence="6 12" id="KW-0418">Kinase</keyword>
<dbReference type="GO" id="GO:0005524">
    <property type="term" value="F:ATP binding"/>
    <property type="evidence" value="ECO:0007669"/>
    <property type="project" value="UniProtKB-KW"/>
</dbReference>
<dbReference type="InterPro" id="IPR050482">
    <property type="entry name" value="Sensor_HK_TwoCompSys"/>
</dbReference>
<keyword evidence="10" id="KW-1133">Transmembrane helix</keyword>
<dbReference type="PANTHER" id="PTHR24421:SF10">
    <property type="entry name" value="NITRATE_NITRITE SENSOR PROTEIN NARQ"/>
    <property type="match status" value="1"/>
</dbReference>
<accession>A0A3N4YQB1</accession>
<feature type="region of interest" description="Disordered" evidence="9">
    <location>
        <begin position="403"/>
        <end position="447"/>
    </location>
</feature>
<keyword evidence="8" id="KW-0902">Two-component regulatory system</keyword>
<keyword evidence="13" id="KW-1185">Reference proteome</keyword>
<keyword evidence="3" id="KW-0597">Phosphoprotein</keyword>
<protein>
    <recommendedName>
        <fullName evidence="2">histidine kinase</fullName>
        <ecNumber evidence="2">2.7.13.3</ecNumber>
    </recommendedName>
</protein>
<dbReference type="EMBL" id="RKQZ01000001">
    <property type="protein sequence ID" value="RPF22803.1"/>
    <property type="molecule type" value="Genomic_DNA"/>
</dbReference>
<evidence type="ECO:0000259" key="11">
    <source>
        <dbReference type="Pfam" id="PF07730"/>
    </source>
</evidence>
<keyword evidence="10" id="KW-0472">Membrane</keyword>
<reference evidence="12 13" key="1">
    <citation type="submission" date="2018-11" db="EMBL/GenBank/DDBJ databases">
        <title>Sequencing the genomes of 1000 actinobacteria strains.</title>
        <authorList>
            <person name="Klenk H.-P."/>
        </authorList>
    </citation>
    <scope>NUCLEOTIDE SEQUENCE [LARGE SCALE GENOMIC DNA]</scope>
    <source>
        <strain evidence="12 13">DSM 15700</strain>
    </source>
</reference>
<evidence type="ECO:0000313" key="12">
    <source>
        <dbReference type="EMBL" id="RPF22803.1"/>
    </source>
</evidence>
<dbReference type="SUPFAM" id="SSF55874">
    <property type="entry name" value="ATPase domain of HSP90 chaperone/DNA topoisomerase II/histidine kinase"/>
    <property type="match status" value="1"/>
</dbReference>
<feature type="transmembrane region" description="Helical" evidence="10">
    <location>
        <begin position="102"/>
        <end position="126"/>
    </location>
</feature>
<dbReference type="PANTHER" id="PTHR24421">
    <property type="entry name" value="NITRATE/NITRITE SENSOR PROTEIN NARX-RELATED"/>
    <property type="match status" value="1"/>
</dbReference>
<dbReference type="InterPro" id="IPR011712">
    <property type="entry name" value="Sig_transdc_His_kin_sub3_dim/P"/>
</dbReference>
<keyword evidence="10" id="KW-0812">Transmembrane</keyword>
<evidence type="ECO:0000256" key="2">
    <source>
        <dbReference type="ARBA" id="ARBA00012438"/>
    </source>
</evidence>
<gene>
    <name evidence="12" type="ORF">EDD34_3476</name>
</gene>
<dbReference type="Proteomes" id="UP000280501">
    <property type="component" value="Unassembled WGS sequence"/>
</dbReference>
<evidence type="ECO:0000256" key="9">
    <source>
        <dbReference type="SAM" id="MobiDB-lite"/>
    </source>
</evidence>
<dbReference type="Gene3D" id="3.30.565.10">
    <property type="entry name" value="Histidine kinase-like ATPase, C-terminal domain"/>
    <property type="match status" value="1"/>
</dbReference>
<dbReference type="GO" id="GO:0016020">
    <property type="term" value="C:membrane"/>
    <property type="evidence" value="ECO:0007669"/>
    <property type="project" value="InterPro"/>
</dbReference>
<name>A0A3N4YQB1_9MICO</name>
<feature type="transmembrane region" description="Helical" evidence="10">
    <location>
        <begin position="7"/>
        <end position="28"/>
    </location>
</feature>
<evidence type="ECO:0000256" key="7">
    <source>
        <dbReference type="ARBA" id="ARBA00022840"/>
    </source>
</evidence>
<comment type="caution">
    <text evidence="12">The sequence shown here is derived from an EMBL/GenBank/DDBJ whole genome shotgun (WGS) entry which is preliminary data.</text>
</comment>
<evidence type="ECO:0000256" key="3">
    <source>
        <dbReference type="ARBA" id="ARBA00022553"/>
    </source>
</evidence>
<evidence type="ECO:0000256" key="4">
    <source>
        <dbReference type="ARBA" id="ARBA00022679"/>
    </source>
</evidence>
<dbReference type="RefSeq" id="WP_246012698.1">
    <property type="nucleotide sequence ID" value="NZ_RKQZ01000001.1"/>
</dbReference>
<dbReference type="GO" id="GO:0046983">
    <property type="term" value="F:protein dimerization activity"/>
    <property type="evidence" value="ECO:0007669"/>
    <property type="project" value="InterPro"/>
</dbReference>